<protein>
    <recommendedName>
        <fullName evidence="6">Scarecrow-like protein 13</fullName>
    </recommendedName>
</protein>
<dbReference type="InterPro" id="IPR005202">
    <property type="entry name" value="TF_GRAS"/>
</dbReference>
<dbReference type="PANTHER" id="PTHR31636">
    <property type="entry name" value="OSJNBA0084A10.13 PROTEIN-RELATED"/>
    <property type="match status" value="1"/>
</dbReference>
<feature type="region of interest" description="Leucine repeat II (LRII)" evidence="3">
    <location>
        <begin position="338"/>
        <end position="370"/>
    </location>
</feature>
<dbReference type="Proteomes" id="UP001454036">
    <property type="component" value="Unassembled WGS sequence"/>
</dbReference>
<name>A0AAV3P4E5_LITER</name>
<comment type="caution">
    <text evidence="3">Lacks conserved residue(s) required for the propagation of feature annotation.</text>
</comment>
<dbReference type="Pfam" id="PF03514">
    <property type="entry name" value="GRAS"/>
    <property type="match status" value="1"/>
</dbReference>
<feature type="region of interest" description="VHIID" evidence="3">
    <location>
        <begin position="257"/>
        <end position="322"/>
    </location>
</feature>
<evidence type="ECO:0000313" key="5">
    <source>
        <dbReference type="Proteomes" id="UP001454036"/>
    </source>
</evidence>
<proteinExistence type="inferred from homology"/>
<evidence type="ECO:0008006" key="6">
    <source>
        <dbReference type="Google" id="ProtNLM"/>
    </source>
</evidence>
<evidence type="ECO:0000313" key="4">
    <source>
        <dbReference type="EMBL" id="GAA0146519.1"/>
    </source>
</evidence>
<feature type="region of interest" description="Leucine repeat I (LRI)" evidence="3">
    <location>
        <begin position="178"/>
        <end position="238"/>
    </location>
</feature>
<dbReference type="EMBL" id="BAABME010000941">
    <property type="protein sequence ID" value="GAA0146519.1"/>
    <property type="molecule type" value="Genomic_DNA"/>
</dbReference>
<feature type="region of interest" description="SAW" evidence="3">
    <location>
        <begin position="477"/>
        <end position="551"/>
    </location>
</feature>
<gene>
    <name evidence="4" type="ORF">LIER_06452</name>
</gene>
<keyword evidence="1" id="KW-0805">Transcription regulation</keyword>
<sequence>MLMFPQMQASQGHQRSTSIQQMYHQNGQQVEPYYYSNFQVLNSNTCSSDSKQGAQVSLQNYEQFFTLESAPPAEHVIYDSPAAVSISSCRGTFSPQCSQSYTSDMHHSSDYAYGSPLSGCSGVDDGNDLRHALRELESKLLGPESDMEDSCSCSFDDNASKSSSFSRWNQVLEMIPQMDLKQLLVLCAEAVSEGDIAPAEILMNALEPKVSVSGEPLQRLAAYMLEGIRAKLLSSGSIIYKKLKCGEPTSLELMSSMGLLYNRCPYIKFAYWSTNVIISEAMENESRIHIIDFCIGQGSQWVFLMQSLAKRLGGAPFIRITGVDDSQSEQARGGGLELVGQKLAKVAESCGVPFAFHAAGTSGCEVKRENLFIEHGEAVAVNFAYTLHHMPDESVDSTNNHRDRLLRLVKSLSPKVVTLVEQESNTNTAPFFQRFRETLDYYTAMFESIDAGAARDDKHRISAEEHCVARDIVNLIACEGAERVERHEPFGKWRMRLRMAGFTQCPLSPAVHNTITELLTEYSKNYRLEANDGALFLGWKYRALATCSAWR</sequence>
<dbReference type="AlphaFoldDB" id="A0AAV3P4E5"/>
<comment type="similarity">
    <text evidence="3">Belongs to the GRAS family.</text>
</comment>
<organism evidence="4 5">
    <name type="scientific">Lithospermum erythrorhizon</name>
    <name type="common">Purple gromwell</name>
    <name type="synonym">Lithospermum officinale var. erythrorhizon</name>
    <dbReference type="NCBI Taxonomy" id="34254"/>
    <lineage>
        <taxon>Eukaryota</taxon>
        <taxon>Viridiplantae</taxon>
        <taxon>Streptophyta</taxon>
        <taxon>Embryophyta</taxon>
        <taxon>Tracheophyta</taxon>
        <taxon>Spermatophyta</taxon>
        <taxon>Magnoliopsida</taxon>
        <taxon>eudicotyledons</taxon>
        <taxon>Gunneridae</taxon>
        <taxon>Pentapetalae</taxon>
        <taxon>asterids</taxon>
        <taxon>lamiids</taxon>
        <taxon>Boraginales</taxon>
        <taxon>Boraginaceae</taxon>
        <taxon>Boraginoideae</taxon>
        <taxon>Lithospermeae</taxon>
        <taxon>Lithospermum</taxon>
    </lineage>
</organism>
<dbReference type="PROSITE" id="PS50985">
    <property type="entry name" value="GRAS"/>
    <property type="match status" value="1"/>
</dbReference>
<keyword evidence="2" id="KW-0804">Transcription</keyword>
<accession>A0AAV3P4E5</accession>
<feature type="short sequence motif" description="VHIID" evidence="3">
    <location>
        <begin position="288"/>
        <end position="292"/>
    </location>
</feature>
<reference evidence="4 5" key="1">
    <citation type="submission" date="2024-01" db="EMBL/GenBank/DDBJ databases">
        <title>The complete chloroplast genome sequence of Lithospermum erythrorhizon: insights into the phylogenetic relationship among Boraginaceae species and the maternal lineages of purple gromwells.</title>
        <authorList>
            <person name="Okada T."/>
            <person name="Watanabe K."/>
        </authorList>
    </citation>
    <scope>NUCLEOTIDE SEQUENCE [LARGE SCALE GENOMIC DNA]</scope>
</reference>
<keyword evidence="5" id="KW-1185">Reference proteome</keyword>
<evidence type="ECO:0000256" key="3">
    <source>
        <dbReference type="PROSITE-ProRule" id="PRU01191"/>
    </source>
</evidence>
<evidence type="ECO:0000256" key="2">
    <source>
        <dbReference type="ARBA" id="ARBA00023163"/>
    </source>
</evidence>
<comment type="caution">
    <text evidence="4">The sequence shown here is derived from an EMBL/GenBank/DDBJ whole genome shotgun (WGS) entry which is preliminary data.</text>
</comment>
<evidence type="ECO:0000256" key="1">
    <source>
        <dbReference type="ARBA" id="ARBA00023015"/>
    </source>
</evidence>